<dbReference type="OrthoDB" id="9787225at2"/>
<evidence type="ECO:0000313" key="2">
    <source>
        <dbReference type="EMBL" id="TGE35231.1"/>
    </source>
</evidence>
<dbReference type="Pfam" id="PF01471">
    <property type="entry name" value="PG_binding_1"/>
    <property type="match status" value="2"/>
</dbReference>
<keyword evidence="3" id="KW-1185">Reference proteome</keyword>
<organism evidence="2 3">
    <name type="scientific">Desulfosporosinus fructosivorans</name>
    <dbReference type="NCBI Taxonomy" id="2018669"/>
    <lineage>
        <taxon>Bacteria</taxon>
        <taxon>Bacillati</taxon>
        <taxon>Bacillota</taxon>
        <taxon>Clostridia</taxon>
        <taxon>Eubacteriales</taxon>
        <taxon>Desulfitobacteriaceae</taxon>
        <taxon>Desulfosporosinus</taxon>
    </lineage>
</organism>
<feature type="domain" description="Peptidoglycan binding-like" evidence="1">
    <location>
        <begin position="31"/>
        <end position="86"/>
    </location>
</feature>
<feature type="domain" description="Peptidoglycan binding-like" evidence="1">
    <location>
        <begin position="106"/>
        <end position="162"/>
    </location>
</feature>
<dbReference type="AlphaFoldDB" id="A0A4Z0QWM2"/>
<sequence length="167" mass="17696">MLAKRRFFDLHNNINANGQPKCPLLQLGSSGVSVKKLQSMLVAAGFTVGKIDGIFGSLTRSAVLAFQKSKNLVQDGIVGRKTWTALGVNCNTPPINHCPILVQGNTGPAVVTLQGRLKAYGLYTGNADGIFGPLTRSAVLAFQKSKNLVQDGIVGRKTWTALGVNCS</sequence>
<comment type="caution">
    <text evidence="2">The sequence shown here is derived from an EMBL/GenBank/DDBJ whole genome shotgun (WGS) entry which is preliminary data.</text>
</comment>
<gene>
    <name evidence="2" type="ORF">E4K67_26235</name>
</gene>
<accession>A0A4Z0QWM2</accession>
<proteinExistence type="predicted"/>
<dbReference type="InterPro" id="IPR036365">
    <property type="entry name" value="PGBD-like_sf"/>
</dbReference>
<dbReference type="Proteomes" id="UP000298460">
    <property type="component" value="Unassembled WGS sequence"/>
</dbReference>
<evidence type="ECO:0000259" key="1">
    <source>
        <dbReference type="Pfam" id="PF01471"/>
    </source>
</evidence>
<name>A0A4Z0QWM2_9FIRM</name>
<dbReference type="SUPFAM" id="SSF47090">
    <property type="entry name" value="PGBD-like"/>
    <property type="match status" value="2"/>
</dbReference>
<dbReference type="InterPro" id="IPR036366">
    <property type="entry name" value="PGBDSf"/>
</dbReference>
<dbReference type="Gene3D" id="1.10.101.10">
    <property type="entry name" value="PGBD-like superfamily/PGBD"/>
    <property type="match status" value="2"/>
</dbReference>
<protein>
    <submittedName>
        <fullName evidence="2">Peptidoglycan-binding protein</fullName>
    </submittedName>
</protein>
<evidence type="ECO:0000313" key="3">
    <source>
        <dbReference type="Proteomes" id="UP000298460"/>
    </source>
</evidence>
<dbReference type="InterPro" id="IPR002477">
    <property type="entry name" value="Peptidoglycan-bd-like"/>
</dbReference>
<reference evidence="2 3" key="1">
    <citation type="submission" date="2019-03" db="EMBL/GenBank/DDBJ databases">
        <title>Draft Genome Sequence of Desulfosporosinus fructosivorans Strain 63.6F, Isolated from Marine Sediment in the Baltic Sea.</title>
        <authorList>
            <person name="Hausmann B."/>
            <person name="Vandieken V."/>
            <person name="Pjevac P."/>
            <person name="Schreck K."/>
            <person name="Herbold C.W."/>
            <person name="Loy A."/>
        </authorList>
    </citation>
    <scope>NUCLEOTIDE SEQUENCE [LARGE SCALE GENOMIC DNA]</scope>
    <source>
        <strain evidence="2 3">63.6F</strain>
    </source>
</reference>
<dbReference type="EMBL" id="SPQQ01000017">
    <property type="protein sequence ID" value="TGE35231.1"/>
    <property type="molecule type" value="Genomic_DNA"/>
</dbReference>